<dbReference type="Pfam" id="PF13238">
    <property type="entry name" value="AAA_18"/>
    <property type="match status" value="1"/>
</dbReference>
<reference evidence="2" key="1">
    <citation type="submission" date="2016-11" db="EMBL/GenBank/DDBJ databases">
        <title>Trade-off between light-utilization and light-protection in marine flavobacteria.</title>
        <authorList>
            <person name="Kumagai Y."/>
            <person name="Yoshizawa S."/>
            <person name="Kogure K."/>
        </authorList>
    </citation>
    <scope>NUCLEOTIDE SEQUENCE [LARGE SCALE GENOMIC DNA]</scope>
    <source>
        <strain evidence="2">SG-18</strain>
    </source>
</reference>
<evidence type="ECO:0000313" key="2">
    <source>
        <dbReference type="Proteomes" id="UP000239366"/>
    </source>
</evidence>
<dbReference type="PANTHER" id="PTHR37816">
    <property type="entry name" value="YALI0E33011P"/>
    <property type="match status" value="1"/>
</dbReference>
<evidence type="ECO:0008006" key="3">
    <source>
        <dbReference type="Google" id="ProtNLM"/>
    </source>
</evidence>
<dbReference type="RefSeq" id="WP_105000838.1">
    <property type="nucleotide sequence ID" value="NZ_MQVX01000001.1"/>
</dbReference>
<sequence length="182" mass="21419">MKILVFGASGSGTTTLGKAIAEAWNAEHLDADDYYWEKTDPPFQKKVPLEIRNQALWDDFDRYQKVIVSGSLVSWGEKWTEVFDWAVFLRLENATRMNRLRLREEERLGDKLKWDPMTQEQSDAFLDWANQYDDPAFEGRSLRLHQLWATKLKAQIIELNSHKPIRELVDQLKYHWADSGYL</sequence>
<dbReference type="AlphaFoldDB" id="A0A2S7T6V7"/>
<dbReference type="PANTHER" id="PTHR37816:SF2">
    <property type="entry name" value="DNA TOPOLOGY MODULATION PROTEIN FLAR-RELATED PROTEIN"/>
    <property type="match status" value="1"/>
</dbReference>
<keyword evidence="2" id="KW-1185">Reference proteome</keyword>
<dbReference type="Proteomes" id="UP000239366">
    <property type="component" value="Unassembled WGS sequence"/>
</dbReference>
<accession>A0A2S7T6V7</accession>
<evidence type="ECO:0000313" key="1">
    <source>
        <dbReference type="EMBL" id="PQJ15186.1"/>
    </source>
</evidence>
<dbReference type="InterPro" id="IPR027417">
    <property type="entry name" value="P-loop_NTPase"/>
</dbReference>
<dbReference type="EMBL" id="MQVX01000001">
    <property type="protein sequence ID" value="PQJ15186.1"/>
    <property type="molecule type" value="Genomic_DNA"/>
</dbReference>
<name>A0A2S7T6V7_9FLAO</name>
<dbReference type="Gene3D" id="3.40.50.300">
    <property type="entry name" value="P-loop containing nucleotide triphosphate hydrolases"/>
    <property type="match status" value="1"/>
</dbReference>
<dbReference type="SUPFAM" id="SSF52540">
    <property type="entry name" value="P-loop containing nucleoside triphosphate hydrolases"/>
    <property type="match status" value="1"/>
</dbReference>
<gene>
    <name evidence="1" type="ORF">BST99_05075</name>
</gene>
<proteinExistence type="predicted"/>
<dbReference type="InterPro" id="IPR052922">
    <property type="entry name" value="Cytidylate_Kinase-2"/>
</dbReference>
<comment type="caution">
    <text evidence="1">The sequence shown here is derived from an EMBL/GenBank/DDBJ whole genome shotgun (WGS) entry which is preliminary data.</text>
</comment>
<organism evidence="1 2">
    <name type="scientific">Aureicoccus marinus</name>
    <dbReference type="NCBI Taxonomy" id="754435"/>
    <lineage>
        <taxon>Bacteria</taxon>
        <taxon>Pseudomonadati</taxon>
        <taxon>Bacteroidota</taxon>
        <taxon>Flavobacteriia</taxon>
        <taxon>Flavobacteriales</taxon>
        <taxon>Flavobacteriaceae</taxon>
        <taxon>Aureicoccus</taxon>
    </lineage>
</organism>
<protein>
    <recommendedName>
        <fullName evidence="3">Adenylate kinase</fullName>
    </recommendedName>
</protein>
<dbReference type="OrthoDB" id="9813917at2"/>